<name>A0A9X5I5V5_9CYAN</name>
<proteinExistence type="predicted"/>
<dbReference type="EMBL" id="JTJC03000006">
    <property type="protein sequence ID" value="NHC36913.1"/>
    <property type="molecule type" value="Genomic_DNA"/>
</dbReference>
<feature type="domain" description="DUF559" evidence="1">
    <location>
        <begin position="191"/>
        <end position="243"/>
    </location>
</feature>
<protein>
    <submittedName>
        <fullName evidence="2">DUF559 domain-containing protein</fullName>
    </submittedName>
</protein>
<comment type="caution">
    <text evidence="2">The sequence shown here is derived from an EMBL/GenBank/DDBJ whole genome shotgun (WGS) entry which is preliminary data.</text>
</comment>
<dbReference type="AlphaFoldDB" id="A0A9X5I5V5"/>
<dbReference type="RefSeq" id="WP_039714061.1">
    <property type="nucleotide sequence ID" value="NZ_JTJC03000006.1"/>
</dbReference>
<evidence type="ECO:0000259" key="1">
    <source>
        <dbReference type="Pfam" id="PF04480"/>
    </source>
</evidence>
<evidence type="ECO:0000313" key="2">
    <source>
        <dbReference type="EMBL" id="NHC36913.1"/>
    </source>
</evidence>
<accession>A0A9X5I5V5</accession>
<dbReference type="OrthoDB" id="490543at2"/>
<sequence>MTIAKYDQVSIAHNRDSDPLVYRLQTTQMLKMLSRLLPGHEWKSNWLHDNVRRNGSISFDMGITLSYKGQSLGAGHEHEWEIQVNPRWAEKLNQAYREITALVIGQGVVKKTEKTSKALPGKVDNGNHLRADDTYTWNNLSFRSPAEIVVAKALESRGLLFFPNAKCRIRNRLGIAETKETDFLVFYKGTSRILEVDGKEYHQQAIEDYRRDRMFDKYGIRSTRFTALECLNNAEQVVEEFLELF</sequence>
<reference evidence="2 3" key="1">
    <citation type="journal article" date="2015" name="Genome Announc.">
        <title>Draft Genome Sequence of the Terrestrial Cyanobacterium Scytonema millei VB511283, Isolated from Eastern India.</title>
        <authorList>
            <person name="Sen D."/>
            <person name="Chandrababunaidu M.M."/>
            <person name="Singh D."/>
            <person name="Sanghi N."/>
            <person name="Ghorai A."/>
            <person name="Mishra G.P."/>
            <person name="Madduluri M."/>
            <person name="Adhikary S.P."/>
            <person name="Tripathy S."/>
        </authorList>
    </citation>
    <scope>NUCLEOTIDE SEQUENCE [LARGE SCALE GENOMIC DNA]</scope>
    <source>
        <strain evidence="2 3">VB511283</strain>
    </source>
</reference>
<dbReference type="Gene3D" id="3.40.960.10">
    <property type="entry name" value="VSR Endonuclease"/>
    <property type="match status" value="1"/>
</dbReference>
<evidence type="ECO:0000313" key="3">
    <source>
        <dbReference type="Proteomes" id="UP000031532"/>
    </source>
</evidence>
<organism evidence="2 3">
    <name type="scientific">Scytonema millei VB511283</name>
    <dbReference type="NCBI Taxonomy" id="1245923"/>
    <lineage>
        <taxon>Bacteria</taxon>
        <taxon>Bacillati</taxon>
        <taxon>Cyanobacteriota</taxon>
        <taxon>Cyanophyceae</taxon>
        <taxon>Nostocales</taxon>
        <taxon>Scytonemataceae</taxon>
        <taxon>Scytonema</taxon>
    </lineage>
</organism>
<dbReference type="InterPro" id="IPR007569">
    <property type="entry name" value="DUF559"/>
</dbReference>
<dbReference type="Proteomes" id="UP000031532">
    <property type="component" value="Unassembled WGS sequence"/>
</dbReference>
<gene>
    <name evidence="2" type="ORF">QH73_0020125</name>
</gene>
<keyword evidence="3" id="KW-1185">Reference proteome</keyword>
<dbReference type="Pfam" id="PF04480">
    <property type="entry name" value="DUF559"/>
    <property type="match status" value="1"/>
</dbReference>